<gene>
    <name evidence="2" type="ORF">CKAH01_06462</name>
</gene>
<evidence type="ECO:0000313" key="2">
    <source>
        <dbReference type="EMBL" id="KAK2751276.1"/>
    </source>
</evidence>
<dbReference type="AlphaFoldDB" id="A0AAE0D3W8"/>
<reference evidence="2" key="1">
    <citation type="submission" date="2023-02" db="EMBL/GenBank/DDBJ databases">
        <title>Colletotrichum kahawae CIFC_Que2 genome sequencing and assembly.</title>
        <authorList>
            <person name="Baroncelli R."/>
        </authorList>
    </citation>
    <scope>NUCLEOTIDE SEQUENCE</scope>
    <source>
        <strain evidence="2">CIFC_Que2</strain>
    </source>
</reference>
<feature type="compositionally biased region" description="Polar residues" evidence="1">
    <location>
        <begin position="23"/>
        <end position="35"/>
    </location>
</feature>
<feature type="region of interest" description="Disordered" evidence="1">
    <location>
        <begin position="1"/>
        <end position="57"/>
    </location>
</feature>
<keyword evidence="3" id="KW-1185">Reference proteome</keyword>
<accession>A0AAE0D3W8</accession>
<comment type="caution">
    <text evidence="2">The sequence shown here is derived from an EMBL/GenBank/DDBJ whole genome shotgun (WGS) entry which is preliminary data.</text>
</comment>
<evidence type="ECO:0000256" key="1">
    <source>
        <dbReference type="SAM" id="MobiDB-lite"/>
    </source>
</evidence>
<name>A0AAE0D3W8_COLKA</name>
<protein>
    <submittedName>
        <fullName evidence="2">F-box domain-containing protein</fullName>
    </submittedName>
</protein>
<dbReference type="EMBL" id="VYYT01000267">
    <property type="protein sequence ID" value="KAK2751276.1"/>
    <property type="molecule type" value="Genomic_DNA"/>
</dbReference>
<feature type="region of interest" description="Disordered" evidence="1">
    <location>
        <begin position="352"/>
        <end position="386"/>
    </location>
</feature>
<feature type="region of interest" description="Disordered" evidence="1">
    <location>
        <begin position="313"/>
        <end position="332"/>
    </location>
</feature>
<evidence type="ECO:0000313" key="3">
    <source>
        <dbReference type="Proteomes" id="UP001281614"/>
    </source>
</evidence>
<dbReference type="Proteomes" id="UP001281614">
    <property type="component" value="Unassembled WGS sequence"/>
</dbReference>
<feature type="compositionally biased region" description="Low complexity" evidence="1">
    <location>
        <begin position="365"/>
        <end position="375"/>
    </location>
</feature>
<sequence length="530" mass="58216">MSGEQKAHKGQNGPCRPLRSPAHGTTPTDISNQTPPAELMTKPTPHGVPSSSPPITGALAVRPFMRHQPSNGNDMSGCLQDSQLRHSAMLTWRIERFVDGTGQNLYHVSFRVFNFNRQHSCSGQTASHVADDGYGQLGMPYVLEKTVPLLQGRELVSRFSPLEQLRHLTLTAEQQITRDVDDNGEVNTAGWLAAERQISNPSSHSASVPAAVNNGETHASRFDVASEPLQDFRTPTPFDGASEPIQRPDTHASVFDAASSPDEKRRVHFVWAPSPGAPSCPSMLFARSPVFKCSTEYLQISNAPPPPKKIPYDSRWRPHLPPPPSNDGPNMGKLLFTSHFSRLWLPPLKTRKMMFPRSDRRRDSPVQTPSSQPTPGQFAVSSGFGLIDGAGPTHRQSLEPCVSSTNDFNGHSMEVSLNQKKCLPALLQPLAVKGCEKYLRNAIILCWQPNPQAHPDQREWLHRYAGSDFPSSKASHAKSATGIGTEMCRPVTTTISSKPVRGRKLVASSFGFVVLFVHQLFTDVWIEVGA</sequence>
<organism evidence="2 3">
    <name type="scientific">Colletotrichum kahawae</name>
    <name type="common">Coffee berry disease fungus</name>
    <dbReference type="NCBI Taxonomy" id="34407"/>
    <lineage>
        <taxon>Eukaryota</taxon>
        <taxon>Fungi</taxon>
        <taxon>Dikarya</taxon>
        <taxon>Ascomycota</taxon>
        <taxon>Pezizomycotina</taxon>
        <taxon>Sordariomycetes</taxon>
        <taxon>Hypocreomycetidae</taxon>
        <taxon>Glomerellales</taxon>
        <taxon>Glomerellaceae</taxon>
        <taxon>Colletotrichum</taxon>
        <taxon>Colletotrichum gloeosporioides species complex</taxon>
    </lineage>
</organism>
<proteinExistence type="predicted"/>